<dbReference type="InterPro" id="IPR001909">
    <property type="entry name" value="KRAB"/>
</dbReference>
<keyword evidence="2" id="KW-1185">Reference proteome</keyword>
<dbReference type="RefSeq" id="XP_030876593.1">
    <property type="nucleotide sequence ID" value="XM_031020733.1"/>
</dbReference>
<dbReference type="CDD" id="cd07765">
    <property type="entry name" value="KRAB_A-box"/>
    <property type="match status" value="1"/>
</dbReference>
<dbReference type="PROSITE" id="PS50805">
    <property type="entry name" value="KRAB"/>
    <property type="match status" value="1"/>
</dbReference>
<dbReference type="SMART" id="SM00349">
    <property type="entry name" value="KRAB"/>
    <property type="match status" value="1"/>
</dbReference>
<reference evidence="3" key="1">
    <citation type="submission" date="2025-08" db="UniProtKB">
        <authorList>
            <consortium name="RefSeq"/>
        </authorList>
    </citation>
    <scope>IDENTIFICATION</scope>
    <source>
        <tissue evidence="3">Liver</tissue>
    </source>
</reference>
<evidence type="ECO:0000259" key="1">
    <source>
        <dbReference type="PROSITE" id="PS50805"/>
    </source>
</evidence>
<dbReference type="GeneID" id="115937829"/>
<dbReference type="PANTHER" id="PTHR23232">
    <property type="entry name" value="KRAB DOMAIN C2H2 ZINC FINGER"/>
    <property type="match status" value="1"/>
</dbReference>
<dbReference type="SUPFAM" id="SSF109640">
    <property type="entry name" value="KRAB domain (Kruppel-associated box)"/>
    <property type="match status" value="1"/>
</dbReference>
<protein>
    <submittedName>
        <fullName evidence="3">Zinc finger protein 8-like</fullName>
    </submittedName>
</protein>
<evidence type="ECO:0000313" key="2">
    <source>
        <dbReference type="Proteomes" id="UP000245341"/>
    </source>
</evidence>
<sequence>MWVTFQGQVTFDDVAVDFTQEEWGLLGPAQRTLYHDVMLETLRHPVPVGPWNLKPDIVAHLELGVEQRMMDRGLSQDSCLAL</sequence>
<feature type="domain" description="KRAB" evidence="1">
    <location>
        <begin position="9"/>
        <end position="80"/>
    </location>
</feature>
<dbReference type="InterPro" id="IPR036051">
    <property type="entry name" value="KRAB_dom_sf"/>
</dbReference>
<organism evidence="2 3">
    <name type="scientific">Leptonychotes weddellii</name>
    <name type="common">Weddell seal</name>
    <name type="synonym">Otaria weddellii</name>
    <dbReference type="NCBI Taxonomy" id="9713"/>
    <lineage>
        <taxon>Eukaryota</taxon>
        <taxon>Metazoa</taxon>
        <taxon>Chordata</taxon>
        <taxon>Craniata</taxon>
        <taxon>Vertebrata</taxon>
        <taxon>Euteleostomi</taxon>
        <taxon>Mammalia</taxon>
        <taxon>Eutheria</taxon>
        <taxon>Laurasiatheria</taxon>
        <taxon>Carnivora</taxon>
        <taxon>Caniformia</taxon>
        <taxon>Pinnipedia</taxon>
        <taxon>Phocidae</taxon>
        <taxon>Monachinae</taxon>
        <taxon>Lobodontini</taxon>
        <taxon>Leptonychotes</taxon>
    </lineage>
</organism>
<dbReference type="InterPro" id="IPR050169">
    <property type="entry name" value="Krueppel_C2H2_ZnF"/>
</dbReference>
<dbReference type="OrthoDB" id="9808634at2759"/>
<name>A0A7F8Q8C1_LEPWE</name>
<dbReference type="Gene3D" id="6.10.140.140">
    <property type="match status" value="1"/>
</dbReference>
<accession>A0A7F8Q8C1</accession>
<dbReference type="GO" id="GO:0006355">
    <property type="term" value="P:regulation of DNA-templated transcription"/>
    <property type="evidence" value="ECO:0007669"/>
    <property type="project" value="InterPro"/>
</dbReference>
<proteinExistence type="predicted"/>
<dbReference type="Pfam" id="PF01352">
    <property type="entry name" value="KRAB"/>
    <property type="match status" value="1"/>
</dbReference>
<gene>
    <name evidence="3" type="primary">LOC115937829</name>
</gene>
<evidence type="ECO:0000313" key="3">
    <source>
        <dbReference type="RefSeq" id="XP_030876593.1"/>
    </source>
</evidence>
<dbReference type="Proteomes" id="UP000245341">
    <property type="component" value="Unplaced"/>
</dbReference>
<dbReference type="PANTHER" id="PTHR23232:SF163">
    <property type="entry name" value="ZINC FINGER PROTEIN 589"/>
    <property type="match status" value="1"/>
</dbReference>
<dbReference type="AlphaFoldDB" id="A0A7F8Q8C1"/>
<dbReference type="KEGG" id="lww:115937829"/>